<dbReference type="AlphaFoldDB" id="A0A090XB65"/>
<accession>A0A090XB65</accession>
<evidence type="ECO:0000313" key="2">
    <source>
        <dbReference type="EMBL" id="JAC93409.1"/>
    </source>
</evidence>
<dbReference type="GO" id="GO:0030682">
    <property type="term" value="P:symbiont-mediated perturbation of host defenses"/>
    <property type="evidence" value="ECO:0007669"/>
    <property type="project" value="InterPro"/>
</dbReference>
<name>A0A090XB65_IXORI</name>
<sequence>MKVFAHTLCLFATFIGVSSAVKPRSIDEYWQHSTQVGSFQSAWEAIGQEGVYYLRLATKGSTYDCVTTRVTQTFPDKKTVHYRYRAYRESPQITEEFRGVYVVTNDTRGKETTLDNLVNGKGSGQSQVVFTERGKCFVLYWTYAGVYQLWVQEKEKHYIPRSCEFAYWLVTYGLNTHVYLYKETCEHNV</sequence>
<dbReference type="Gene3D" id="2.40.128.20">
    <property type="match status" value="1"/>
</dbReference>
<organism evidence="2">
    <name type="scientific">Ixodes ricinus</name>
    <name type="common">Common tick</name>
    <name type="synonym">Acarus ricinus</name>
    <dbReference type="NCBI Taxonomy" id="34613"/>
    <lineage>
        <taxon>Eukaryota</taxon>
        <taxon>Metazoa</taxon>
        <taxon>Ecdysozoa</taxon>
        <taxon>Arthropoda</taxon>
        <taxon>Chelicerata</taxon>
        <taxon>Arachnida</taxon>
        <taxon>Acari</taxon>
        <taxon>Parasitiformes</taxon>
        <taxon>Ixodida</taxon>
        <taxon>Ixodoidea</taxon>
        <taxon>Ixodidae</taxon>
        <taxon>Ixodinae</taxon>
        <taxon>Ixodes</taxon>
    </lineage>
</organism>
<dbReference type="Pfam" id="PF02098">
    <property type="entry name" value="His_binding"/>
    <property type="match status" value="1"/>
</dbReference>
<dbReference type="GO" id="GO:0043176">
    <property type="term" value="F:amine binding"/>
    <property type="evidence" value="ECO:0007669"/>
    <property type="project" value="InterPro"/>
</dbReference>
<reference evidence="2" key="1">
    <citation type="journal article" date="2015" name="PLoS Negl. Trop. Dis.">
        <title>Deep Sequencing Analysis of the Ixodes ricinus Haemocytome.</title>
        <authorList>
            <person name="Kotsyfakis M."/>
            <person name="Kopacek P."/>
            <person name="Franta Z."/>
            <person name="Pedra J.H."/>
            <person name="Ribeiro J.M."/>
        </authorList>
    </citation>
    <scope>NUCLEOTIDE SEQUENCE</scope>
</reference>
<proteinExistence type="evidence at transcript level"/>
<dbReference type="EMBL" id="GBIH01001301">
    <property type="protein sequence ID" value="JAC93409.1"/>
    <property type="molecule type" value="mRNA"/>
</dbReference>
<dbReference type="InterPro" id="IPR002970">
    <property type="entry name" value="Tick_his-bd"/>
</dbReference>
<feature type="signal peptide" evidence="1">
    <location>
        <begin position="1"/>
        <end position="20"/>
    </location>
</feature>
<dbReference type="SUPFAM" id="SSF50814">
    <property type="entry name" value="Lipocalins"/>
    <property type="match status" value="1"/>
</dbReference>
<evidence type="ECO:0000256" key="1">
    <source>
        <dbReference type="SAM" id="SignalP"/>
    </source>
</evidence>
<dbReference type="InterPro" id="IPR012674">
    <property type="entry name" value="Calycin"/>
</dbReference>
<keyword evidence="1" id="KW-0732">Signal</keyword>
<protein>
    <submittedName>
        <fullName evidence="2">Putative secreted protein</fullName>
    </submittedName>
</protein>
<feature type="chain" id="PRO_5001868346" evidence="1">
    <location>
        <begin position="21"/>
        <end position="189"/>
    </location>
</feature>